<proteinExistence type="predicted"/>
<sequence length="80" mass="7943">MALIGKIAIRMTTDASGLKRGTMDASASIGALGDKINQTSSLSRGVWAAAVDGAGALAVGKMVAQASDLAEEIGAILGIR</sequence>
<reference evidence="2" key="1">
    <citation type="submission" date="2016-12" db="EMBL/GenBank/DDBJ databases">
        <title>Comparative genomics of four Isosphaeraceae planctomycetes: a common pool of plasmids and glycoside hydrolase genes.</title>
        <authorList>
            <person name="Ivanova A."/>
        </authorList>
    </citation>
    <scope>NUCLEOTIDE SEQUENCE [LARGE SCALE GENOMIC DNA]</scope>
    <source>
        <strain evidence="2">PX4</strain>
    </source>
</reference>
<evidence type="ECO:0000313" key="1">
    <source>
        <dbReference type="EMBL" id="APW63914.1"/>
    </source>
</evidence>
<dbReference type="KEGG" id="pbor:BSF38_05501"/>
<keyword evidence="2" id="KW-1185">Reference proteome</keyword>
<protein>
    <submittedName>
        <fullName evidence="1">Uncharacterized protein</fullName>
    </submittedName>
</protein>
<name>A0A1U7CY94_9BACT</name>
<organism evidence="1 2">
    <name type="scientific">Paludisphaera borealis</name>
    <dbReference type="NCBI Taxonomy" id="1387353"/>
    <lineage>
        <taxon>Bacteria</taxon>
        <taxon>Pseudomonadati</taxon>
        <taxon>Planctomycetota</taxon>
        <taxon>Planctomycetia</taxon>
        <taxon>Isosphaerales</taxon>
        <taxon>Isosphaeraceae</taxon>
        <taxon>Paludisphaera</taxon>
    </lineage>
</organism>
<dbReference type="AlphaFoldDB" id="A0A1U7CY94"/>
<evidence type="ECO:0000313" key="2">
    <source>
        <dbReference type="Proteomes" id="UP000186309"/>
    </source>
</evidence>
<gene>
    <name evidence="1" type="ORF">BSF38_05501</name>
</gene>
<dbReference type="Proteomes" id="UP000186309">
    <property type="component" value="Chromosome"/>
</dbReference>
<accession>A0A1U7CY94</accession>
<dbReference type="EMBL" id="CP019082">
    <property type="protein sequence ID" value="APW63914.1"/>
    <property type="molecule type" value="Genomic_DNA"/>
</dbReference>